<proteinExistence type="predicted"/>
<accession>A0A975GMM0</accession>
<protein>
    <submittedName>
        <fullName evidence="2">Uncharacterized protein</fullName>
    </submittedName>
</protein>
<dbReference type="KEGG" id="dmm:dnm_028580"/>
<evidence type="ECO:0000313" key="3">
    <source>
        <dbReference type="Proteomes" id="UP000663722"/>
    </source>
</evidence>
<dbReference type="AlphaFoldDB" id="A0A975GMM0"/>
<keyword evidence="3" id="KW-1185">Reference proteome</keyword>
<evidence type="ECO:0000313" key="2">
    <source>
        <dbReference type="EMBL" id="QTA86834.1"/>
    </source>
</evidence>
<reference evidence="2" key="1">
    <citation type="journal article" date="2021" name="Microb. Physiol.">
        <title>Proteogenomic Insights into the Physiology of Marine, Sulfate-Reducing, Filamentous Desulfonema limicola and Desulfonema magnum.</title>
        <authorList>
            <person name="Schnaars V."/>
            <person name="Wohlbrand L."/>
            <person name="Scheve S."/>
            <person name="Hinrichs C."/>
            <person name="Reinhardt R."/>
            <person name="Rabus R."/>
        </authorList>
    </citation>
    <scope>NUCLEOTIDE SEQUENCE</scope>
    <source>
        <strain evidence="2">4be13</strain>
    </source>
</reference>
<dbReference type="Proteomes" id="UP000663722">
    <property type="component" value="Chromosome"/>
</dbReference>
<sequence length="38" mass="4076">MCLGRQEDKTEQSAGGFQRMSGECRSLSLSKGGAGRKK</sequence>
<organism evidence="2 3">
    <name type="scientific">Desulfonema magnum</name>
    <dbReference type="NCBI Taxonomy" id="45655"/>
    <lineage>
        <taxon>Bacteria</taxon>
        <taxon>Pseudomonadati</taxon>
        <taxon>Thermodesulfobacteriota</taxon>
        <taxon>Desulfobacteria</taxon>
        <taxon>Desulfobacterales</taxon>
        <taxon>Desulfococcaceae</taxon>
        <taxon>Desulfonema</taxon>
    </lineage>
</organism>
<feature type="region of interest" description="Disordered" evidence="1">
    <location>
        <begin position="1"/>
        <end position="38"/>
    </location>
</feature>
<feature type="compositionally biased region" description="Basic and acidic residues" evidence="1">
    <location>
        <begin position="1"/>
        <end position="11"/>
    </location>
</feature>
<evidence type="ECO:0000256" key="1">
    <source>
        <dbReference type="SAM" id="MobiDB-lite"/>
    </source>
</evidence>
<dbReference type="EMBL" id="CP061800">
    <property type="protein sequence ID" value="QTA86834.1"/>
    <property type="molecule type" value="Genomic_DNA"/>
</dbReference>
<gene>
    <name evidence="2" type="ORF">dnm_028580</name>
</gene>
<name>A0A975GMM0_9BACT</name>